<feature type="region of interest" description="Disordered" evidence="1">
    <location>
        <begin position="512"/>
        <end position="537"/>
    </location>
</feature>
<dbReference type="EMBL" id="JBHSFN010000014">
    <property type="protein sequence ID" value="MFC4588877.1"/>
    <property type="molecule type" value="Genomic_DNA"/>
</dbReference>
<gene>
    <name evidence="2" type="ORF">ACFO8L_22500</name>
</gene>
<organism evidence="2 3">
    <name type="scientific">Sphaerisporangium corydalis</name>
    <dbReference type="NCBI Taxonomy" id="1441875"/>
    <lineage>
        <taxon>Bacteria</taxon>
        <taxon>Bacillati</taxon>
        <taxon>Actinomycetota</taxon>
        <taxon>Actinomycetes</taxon>
        <taxon>Streptosporangiales</taxon>
        <taxon>Streptosporangiaceae</taxon>
        <taxon>Sphaerisporangium</taxon>
    </lineage>
</organism>
<keyword evidence="3" id="KW-1185">Reference proteome</keyword>
<dbReference type="RefSeq" id="WP_262842104.1">
    <property type="nucleotide sequence ID" value="NZ_JANZYP010000009.1"/>
</dbReference>
<protein>
    <submittedName>
        <fullName evidence="2">Uncharacterized protein</fullName>
    </submittedName>
</protein>
<comment type="caution">
    <text evidence="2">The sequence shown here is derived from an EMBL/GenBank/DDBJ whole genome shotgun (WGS) entry which is preliminary data.</text>
</comment>
<evidence type="ECO:0000313" key="2">
    <source>
        <dbReference type="EMBL" id="MFC4588877.1"/>
    </source>
</evidence>
<accession>A0ABV9EJT9</accession>
<proteinExistence type="predicted"/>
<reference evidence="3" key="1">
    <citation type="journal article" date="2019" name="Int. J. Syst. Evol. Microbiol.">
        <title>The Global Catalogue of Microorganisms (GCM) 10K type strain sequencing project: providing services to taxonomists for standard genome sequencing and annotation.</title>
        <authorList>
            <consortium name="The Broad Institute Genomics Platform"/>
            <consortium name="The Broad Institute Genome Sequencing Center for Infectious Disease"/>
            <person name="Wu L."/>
            <person name="Ma J."/>
        </authorList>
    </citation>
    <scope>NUCLEOTIDE SEQUENCE [LARGE SCALE GENOMIC DNA]</scope>
    <source>
        <strain evidence="3">CCUG 49560</strain>
    </source>
</reference>
<feature type="region of interest" description="Disordered" evidence="1">
    <location>
        <begin position="75"/>
        <end position="167"/>
    </location>
</feature>
<feature type="region of interest" description="Disordered" evidence="1">
    <location>
        <begin position="400"/>
        <end position="426"/>
    </location>
</feature>
<evidence type="ECO:0000256" key="1">
    <source>
        <dbReference type="SAM" id="MobiDB-lite"/>
    </source>
</evidence>
<sequence>MGEFVGVDPVSLQELANRLRRLHTLLAEHGPMIQQKMQKWDSELSFAALPRLVDEALNDTRDMGARTAKAYELAREKGWGPSPADPDGPLVPLATATPPDTTGTPADPTGKPPGTTGTPPDPATTLADPTGTPPDTTTPADPTGTDSAATPTGPDGAPPHTAESPPTVRLDWAATGQSGNEAGLDAKAMAEALATGDPDQARDAMSRLPDNLSQHLKDKDYLTAFWTASCPLALQAARALYNRAGATLFSAESASILRALGASLAAATQMRLGTGKDRRPLLPEATRTAIMKNGDPWSVGMLFKYGPDGKTWDSQFLAEVTRSMLDARAAGKIEVPSPSFGGYDPLEAESRRFGGPQAQADFDPVVAVLDRASQNGQAARHVLGDPSSGFTYAGMVVDDQWHTTPPEAGPGPEDPADRTGPIPHTATAPTSLIATAVSPHAAINLSSHAADFVKAAVSAGRGPSDDARESAWAVVTVVQATAEFSRLHPGTDLPAPLREALAFTADRYRTDLAAPAPGETGNEARLNGDPPEGRWTAHADGADLAAFLRQARPRAE</sequence>
<dbReference type="Proteomes" id="UP001595891">
    <property type="component" value="Unassembled WGS sequence"/>
</dbReference>
<evidence type="ECO:0000313" key="3">
    <source>
        <dbReference type="Proteomes" id="UP001595891"/>
    </source>
</evidence>
<name>A0ABV9EJT9_9ACTN</name>
<feature type="compositionally biased region" description="Low complexity" evidence="1">
    <location>
        <begin position="92"/>
        <end position="162"/>
    </location>
</feature>